<dbReference type="AlphaFoldDB" id="A0A2P6S8G6"/>
<dbReference type="EMBL" id="PDCK01000039">
    <property type="protein sequence ID" value="PRQ54972.1"/>
    <property type="molecule type" value="Genomic_DNA"/>
</dbReference>
<dbReference type="Proteomes" id="UP000238479">
    <property type="component" value="Chromosome 1"/>
</dbReference>
<organism evidence="1 2">
    <name type="scientific">Rosa chinensis</name>
    <name type="common">China rose</name>
    <dbReference type="NCBI Taxonomy" id="74649"/>
    <lineage>
        <taxon>Eukaryota</taxon>
        <taxon>Viridiplantae</taxon>
        <taxon>Streptophyta</taxon>
        <taxon>Embryophyta</taxon>
        <taxon>Tracheophyta</taxon>
        <taxon>Spermatophyta</taxon>
        <taxon>Magnoliopsida</taxon>
        <taxon>eudicotyledons</taxon>
        <taxon>Gunneridae</taxon>
        <taxon>Pentapetalae</taxon>
        <taxon>rosids</taxon>
        <taxon>fabids</taxon>
        <taxon>Rosales</taxon>
        <taxon>Rosaceae</taxon>
        <taxon>Rosoideae</taxon>
        <taxon>Rosoideae incertae sedis</taxon>
        <taxon>Rosa</taxon>
    </lineage>
</organism>
<protein>
    <submittedName>
        <fullName evidence="1">Uncharacterized protein</fullName>
    </submittedName>
</protein>
<evidence type="ECO:0000313" key="1">
    <source>
        <dbReference type="EMBL" id="PRQ54972.1"/>
    </source>
</evidence>
<evidence type="ECO:0000313" key="2">
    <source>
        <dbReference type="Proteomes" id="UP000238479"/>
    </source>
</evidence>
<reference evidence="1 2" key="1">
    <citation type="journal article" date="2018" name="Nat. Genet.">
        <title>The Rosa genome provides new insights in the design of modern roses.</title>
        <authorList>
            <person name="Bendahmane M."/>
        </authorList>
    </citation>
    <scope>NUCLEOTIDE SEQUENCE [LARGE SCALE GENOMIC DNA]</scope>
    <source>
        <strain evidence="2">cv. Old Blush</strain>
    </source>
</reference>
<name>A0A2P6S8G6_ROSCH</name>
<keyword evidence="2" id="KW-1185">Reference proteome</keyword>
<dbReference type="Gramene" id="PRQ54972">
    <property type="protein sequence ID" value="PRQ54972"/>
    <property type="gene ID" value="RchiOBHm_Chr1g0319481"/>
</dbReference>
<gene>
    <name evidence="1" type="ORF">RchiOBHm_Chr1g0319481</name>
</gene>
<sequence length="102" mass="11635">MMIQVRESKGGSFWVFTASFLSFPGGSGHKPLCCRHHSHKPLQLRRLEALLFEPSGSKPSLLFQCGREPSPSHRWIQCTEETDDQEVRFCLGLFGFLEIVQK</sequence>
<accession>A0A2P6S8G6</accession>
<proteinExistence type="predicted"/>
<comment type="caution">
    <text evidence="1">The sequence shown here is derived from an EMBL/GenBank/DDBJ whole genome shotgun (WGS) entry which is preliminary data.</text>
</comment>